<evidence type="ECO:0000313" key="1">
    <source>
        <dbReference type="EMBL" id="MFG6468289.1"/>
    </source>
</evidence>
<accession>A0ABW7H235</accession>
<dbReference type="Proteomes" id="UP001606303">
    <property type="component" value="Unassembled WGS sequence"/>
</dbReference>
<evidence type="ECO:0000313" key="2">
    <source>
        <dbReference type="Proteomes" id="UP001606303"/>
    </source>
</evidence>
<reference evidence="1 2" key="1">
    <citation type="submission" date="2024-08" db="EMBL/GenBank/DDBJ databases">
        <authorList>
            <person name="Lu H."/>
        </authorList>
    </citation>
    <scope>NUCLEOTIDE SEQUENCE [LARGE SCALE GENOMIC DNA]</scope>
    <source>
        <strain evidence="1 2">BYS87W</strain>
    </source>
</reference>
<proteinExistence type="predicted"/>
<dbReference type="EMBL" id="JBIGIB010000004">
    <property type="protein sequence ID" value="MFG6468289.1"/>
    <property type="molecule type" value="Genomic_DNA"/>
</dbReference>
<name>A0ABW7H235_9BURK</name>
<organism evidence="1 2">
    <name type="scientific">Pelomonas baiyunensis</name>
    <dbReference type="NCBI Taxonomy" id="3299026"/>
    <lineage>
        <taxon>Bacteria</taxon>
        <taxon>Pseudomonadati</taxon>
        <taxon>Pseudomonadota</taxon>
        <taxon>Betaproteobacteria</taxon>
        <taxon>Burkholderiales</taxon>
        <taxon>Sphaerotilaceae</taxon>
        <taxon>Roseateles</taxon>
    </lineage>
</organism>
<keyword evidence="2" id="KW-1185">Reference proteome</keyword>
<sequence length="105" mass="11186">MPTLHHLSFDLTDGADEVLTLDAMASTREAAHPAVMAEVAEVLAWARHTFAGREGPVEDGHAWHHELLVQHEAGGWVTVTLTFSANAEFAEALQAAFPAAGDDGD</sequence>
<comment type="caution">
    <text evidence="1">The sequence shown here is derived from an EMBL/GenBank/DDBJ whole genome shotgun (WGS) entry which is preliminary data.</text>
</comment>
<protein>
    <submittedName>
        <fullName evidence="1">Uncharacterized protein</fullName>
    </submittedName>
</protein>
<dbReference type="RefSeq" id="WP_394386341.1">
    <property type="nucleotide sequence ID" value="NZ_JBIGIB010000004.1"/>
</dbReference>
<gene>
    <name evidence="1" type="ORF">ACG01O_16800</name>
</gene>